<dbReference type="PROSITE" id="PS50871">
    <property type="entry name" value="C1Q"/>
    <property type="match status" value="1"/>
</dbReference>
<dbReference type="PANTHER" id="PTHR12080:SF48">
    <property type="entry name" value="IMMUNOGLOBULIN SUBTYPE DOMAIN-CONTAINING PROTEIN"/>
    <property type="match status" value="1"/>
</dbReference>
<evidence type="ECO:0000256" key="4">
    <source>
        <dbReference type="ARBA" id="ARBA00023180"/>
    </source>
</evidence>
<dbReference type="Proteomes" id="UP000245119">
    <property type="component" value="Linkage Group LG14"/>
</dbReference>
<dbReference type="InterPro" id="IPR008983">
    <property type="entry name" value="Tumour_necrosis_fac-like_dom"/>
</dbReference>
<evidence type="ECO:0000313" key="8">
    <source>
        <dbReference type="EMBL" id="PVD18514.1"/>
    </source>
</evidence>
<dbReference type="InterPro" id="IPR001073">
    <property type="entry name" value="C1q_dom"/>
</dbReference>
<keyword evidence="2" id="KW-0732">Signal</keyword>
<dbReference type="Pfam" id="PF00386">
    <property type="entry name" value="C1q"/>
    <property type="match status" value="1"/>
</dbReference>
<organism evidence="8 9">
    <name type="scientific">Pomacea canaliculata</name>
    <name type="common">Golden apple snail</name>
    <dbReference type="NCBI Taxonomy" id="400727"/>
    <lineage>
        <taxon>Eukaryota</taxon>
        <taxon>Metazoa</taxon>
        <taxon>Spiralia</taxon>
        <taxon>Lophotrochozoa</taxon>
        <taxon>Mollusca</taxon>
        <taxon>Gastropoda</taxon>
        <taxon>Caenogastropoda</taxon>
        <taxon>Architaenioglossa</taxon>
        <taxon>Ampullarioidea</taxon>
        <taxon>Ampullariidae</taxon>
        <taxon>Pomacea</taxon>
    </lineage>
</organism>
<dbReference type="InterPro" id="IPR003599">
    <property type="entry name" value="Ig_sub"/>
</dbReference>
<name>A0A2T7NBG3_POMCA</name>
<evidence type="ECO:0000256" key="2">
    <source>
        <dbReference type="ARBA" id="ARBA00022729"/>
    </source>
</evidence>
<dbReference type="SUPFAM" id="SSF49842">
    <property type="entry name" value="TNF-like"/>
    <property type="match status" value="1"/>
</dbReference>
<dbReference type="SMART" id="SM00110">
    <property type="entry name" value="C1Q"/>
    <property type="match status" value="1"/>
</dbReference>
<protein>
    <recommendedName>
        <fullName evidence="10">Ig-like domain-containing protein</fullName>
    </recommendedName>
</protein>
<sequence length="1108" mass="122752">MDLFLCAHCGPAVTYSPGVSLADDVTTFCKVLLQSFINVGFTCDATVYRAQGQQLWIRTNGELSLSSPYTSFSGFSLNSDISTQKITSFEWTSDFQDGADVYACEGDNITLPWGYTLQDGETVEDETQNELDNQREALSAQLEPETVYDNKTSQLHVQLTCGGYVITGPPPVYVEWTFPSGKTELVSTHVNGTFVLTLPNPVEGEISSFQWTSDIQDGADVYACVNESVTFPWRYAVDRGEVVEDIKWYFQSQTSSHVGIAGTVQAPLIHHSEALWAQQERATVYDNNTGQLHVQLSCGKYVTTGNPPVSVEWKFPSGETQLVSTHINGKFFLTLPNPVEGGNYTCRLSSRFPPVSCLPRNSSVFASSSVTVDEVKIRLSLLEGEQEMNKIEKQDLREEVDRLKEENQKLREIANNLQRYNRGVNSFEWISDLQDGAGVYACVDDTVTMRWRYAVQEGEVVEDVKWYFDPGNNNRTAIAAIVENRFFHLSSSNSKRLHHVPEAGLTLTSVTGRDNGQYSVAVTVQNSSCFTTHTRTVSLVVAEGKNFKALKAQQERLTVHDNKTGQLHVQLSCGNYIITGHPPVSVEWTFPSGETQLVSTHINGKFFLTLPNPVEGGNYTCRLSSKLPPVSCLPHNDSVFAVSSVSIDEVKARLSLLEGERKIMTDNIKILNSQQRNARKLWSKKVMFDASGSESNVYIDSGDPVVFDQVRRNEGNAYNPATGVFTAPFNGTYFFVLTAAAYQHYSSVLLSLGVNSFEWISDLQDGADIYACVDDTVTMSWRYAVQEGEVVEDVKWYFDPGNNSRTAIAAIVENLFFPLSSSYSNRLYYAPEEGITLTLVTGRDSGQYSVAVTVLNSSCFATHMRTVSLVVAEGKNFKALKAQQERLTVHDNKTGQLHVQLSCGDYIITGHPPVSVEWTFPSGETQLVSTHIDGKFFLTLPNPVEGGNYTCRLSSKLPPVSCLPHNASVLEVSSVTVDEVKVRLSLLEGEQEIIKTDKQEMMTEMDRLREENQNLTEIINSQQRYFLELGSKNVMFEGRLSGNLYINSGQRVTVLGDASRKRPEDMLCLGGSRPCDTPCSSPAPPLAGRFVIVSGVVLVPSGHEDNNL</sequence>
<dbReference type="PROSITE" id="PS50835">
    <property type="entry name" value="IG_LIKE"/>
    <property type="match status" value="3"/>
</dbReference>
<dbReference type="OrthoDB" id="6148171at2759"/>
<evidence type="ECO:0008006" key="10">
    <source>
        <dbReference type="Google" id="ProtNLM"/>
    </source>
</evidence>
<dbReference type="InterPro" id="IPR015631">
    <property type="entry name" value="CD2/SLAM_rcpt"/>
</dbReference>
<dbReference type="EMBL" id="PZQS01000014">
    <property type="protein sequence ID" value="PVD18514.1"/>
    <property type="molecule type" value="Genomic_DNA"/>
</dbReference>
<evidence type="ECO:0000256" key="1">
    <source>
        <dbReference type="ARBA" id="ARBA00004370"/>
    </source>
</evidence>
<dbReference type="GO" id="GO:0016020">
    <property type="term" value="C:membrane"/>
    <property type="evidence" value="ECO:0007669"/>
    <property type="project" value="UniProtKB-SubCell"/>
</dbReference>
<feature type="domain" description="Ig-like" evidence="6">
    <location>
        <begin position="895"/>
        <end position="961"/>
    </location>
</feature>
<keyword evidence="4" id="KW-0325">Glycoprotein</keyword>
<reference evidence="8 9" key="1">
    <citation type="submission" date="2018-04" db="EMBL/GenBank/DDBJ databases">
        <title>The genome of golden apple snail Pomacea canaliculata provides insight into stress tolerance and invasive adaptation.</title>
        <authorList>
            <person name="Liu C."/>
            <person name="Liu B."/>
            <person name="Ren Y."/>
            <person name="Zhang Y."/>
            <person name="Wang H."/>
            <person name="Li S."/>
            <person name="Jiang F."/>
            <person name="Yin L."/>
            <person name="Zhang G."/>
            <person name="Qian W."/>
            <person name="Fan W."/>
        </authorList>
    </citation>
    <scope>NUCLEOTIDE SEQUENCE [LARGE SCALE GENOMIC DNA]</scope>
    <source>
        <strain evidence="8">SZHN2017</strain>
        <tissue evidence="8">Muscle</tissue>
    </source>
</reference>
<feature type="domain" description="Ig-like" evidence="6">
    <location>
        <begin position="565"/>
        <end position="631"/>
    </location>
</feature>
<evidence type="ECO:0000259" key="6">
    <source>
        <dbReference type="PROSITE" id="PS50835"/>
    </source>
</evidence>
<feature type="coiled-coil region" evidence="5">
    <location>
        <begin position="991"/>
        <end position="1025"/>
    </location>
</feature>
<accession>A0A2T7NBG3</accession>
<dbReference type="SMART" id="SM00409">
    <property type="entry name" value="IG"/>
    <property type="match status" value="5"/>
</dbReference>
<comment type="caution">
    <text evidence="8">The sequence shown here is derived from an EMBL/GenBank/DDBJ whole genome shotgun (WGS) entry which is preliminary data.</text>
</comment>
<evidence type="ECO:0000256" key="5">
    <source>
        <dbReference type="SAM" id="Coils"/>
    </source>
</evidence>
<dbReference type="CDD" id="cd14686">
    <property type="entry name" value="bZIP"/>
    <property type="match status" value="1"/>
</dbReference>
<keyword evidence="3" id="KW-0472">Membrane</keyword>
<evidence type="ECO:0000256" key="3">
    <source>
        <dbReference type="ARBA" id="ARBA00023136"/>
    </source>
</evidence>
<dbReference type="AlphaFoldDB" id="A0A2T7NBG3"/>
<feature type="domain" description="Ig-like" evidence="6">
    <location>
        <begin position="267"/>
        <end position="371"/>
    </location>
</feature>
<dbReference type="InterPro" id="IPR007110">
    <property type="entry name" value="Ig-like_dom"/>
</dbReference>
<feature type="domain" description="C1q" evidence="7">
    <location>
        <begin position="681"/>
        <end position="834"/>
    </location>
</feature>
<gene>
    <name evidence="8" type="ORF">C0Q70_21063</name>
</gene>
<evidence type="ECO:0000259" key="7">
    <source>
        <dbReference type="PROSITE" id="PS50871"/>
    </source>
</evidence>
<evidence type="ECO:0000313" key="9">
    <source>
        <dbReference type="Proteomes" id="UP000245119"/>
    </source>
</evidence>
<dbReference type="Gene3D" id="2.60.120.40">
    <property type="match status" value="1"/>
</dbReference>
<feature type="coiled-coil region" evidence="5">
    <location>
        <begin position="386"/>
        <end position="423"/>
    </location>
</feature>
<dbReference type="InterPro" id="IPR013783">
    <property type="entry name" value="Ig-like_fold"/>
</dbReference>
<keyword evidence="9" id="KW-1185">Reference proteome</keyword>
<keyword evidence="5" id="KW-0175">Coiled coil</keyword>
<proteinExistence type="predicted"/>
<dbReference type="Gene3D" id="2.60.40.10">
    <property type="entry name" value="Immunoglobulins"/>
    <property type="match status" value="1"/>
</dbReference>
<dbReference type="PANTHER" id="PTHR12080">
    <property type="entry name" value="SIGNALING LYMPHOCYTIC ACTIVATION MOLECULE"/>
    <property type="match status" value="1"/>
</dbReference>
<dbReference type="InterPro" id="IPR036179">
    <property type="entry name" value="Ig-like_dom_sf"/>
</dbReference>
<dbReference type="CDD" id="cd00096">
    <property type="entry name" value="Ig"/>
    <property type="match status" value="1"/>
</dbReference>
<comment type="subcellular location">
    <subcellularLocation>
        <location evidence="1">Membrane</location>
    </subcellularLocation>
</comment>
<dbReference type="SUPFAM" id="SSF48726">
    <property type="entry name" value="Immunoglobulin"/>
    <property type="match status" value="1"/>
</dbReference>